<dbReference type="OrthoDB" id="4505928at2759"/>
<dbReference type="CDD" id="cd14688">
    <property type="entry name" value="bZIP_YAP"/>
    <property type="match status" value="1"/>
</dbReference>
<protein>
    <recommendedName>
        <fullName evidence="5">BZIP domain-containing protein</fullName>
    </recommendedName>
</protein>
<feature type="compositionally biased region" description="Polar residues" evidence="2">
    <location>
        <begin position="138"/>
        <end position="175"/>
    </location>
</feature>
<feature type="compositionally biased region" description="Low complexity" evidence="2">
    <location>
        <begin position="176"/>
        <end position="192"/>
    </location>
</feature>
<evidence type="ECO:0008006" key="5">
    <source>
        <dbReference type="Google" id="ProtNLM"/>
    </source>
</evidence>
<evidence type="ECO:0000313" key="4">
    <source>
        <dbReference type="Proteomes" id="UP000664132"/>
    </source>
</evidence>
<dbReference type="EMBL" id="JAFJYH010000305">
    <property type="protein sequence ID" value="KAG4413596.1"/>
    <property type="molecule type" value="Genomic_DNA"/>
</dbReference>
<dbReference type="AlphaFoldDB" id="A0A8H7T5Z6"/>
<gene>
    <name evidence="3" type="ORF">IFR04_013262</name>
</gene>
<dbReference type="Proteomes" id="UP000664132">
    <property type="component" value="Unassembled WGS sequence"/>
</dbReference>
<dbReference type="PANTHER" id="PTHR42070">
    <property type="entry name" value="FILAMENT ASSOCIATED PROTEIN, PUTATIVE (AFU_ORTHOLOGUE AFUA_8G06630)-RELATED"/>
    <property type="match status" value="1"/>
</dbReference>
<organism evidence="3 4">
    <name type="scientific">Cadophora malorum</name>
    <dbReference type="NCBI Taxonomy" id="108018"/>
    <lineage>
        <taxon>Eukaryota</taxon>
        <taxon>Fungi</taxon>
        <taxon>Dikarya</taxon>
        <taxon>Ascomycota</taxon>
        <taxon>Pezizomycotina</taxon>
        <taxon>Leotiomycetes</taxon>
        <taxon>Helotiales</taxon>
        <taxon>Ploettnerulaceae</taxon>
        <taxon>Cadophora</taxon>
    </lineage>
</organism>
<comment type="caution">
    <text evidence="3">The sequence shown here is derived from an EMBL/GenBank/DDBJ whole genome shotgun (WGS) entry which is preliminary data.</text>
</comment>
<feature type="region of interest" description="Disordered" evidence="2">
    <location>
        <begin position="1"/>
        <end position="25"/>
    </location>
</feature>
<evidence type="ECO:0000256" key="1">
    <source>
        <dbReference type="SAM" id="Coils"/>
    </source>
</evidence>
<feature type="region of interest" description="Disordered" evidence="2">
    <location>
        <begin position="123"/>
        <end position="195"/>
    </location>
</feature>
<keyword evidence="1" id="KW-0175">Coiled coil</keyword>
<feature type="coiled-coil region" evidence="1">
    <location>
        <begin position="32"/>
        <end position="73"/>
    </location>
</feature>
<proteinExistence type="predicted"/>
<feature type="compositionally biased region" description="Basic and acidic residues" evidence="2">
    <location>
        <begin position="8"/>
        <end position="22"/>
    </location>
</feature>
<evidence type="ECO:0000256" key="2">
    <source>
        <dbReference type="SAM" id="MobiDB-lite"/>
    </source>
</evidence>
<keyword evidence="4" id="KW-1185">Reference proteome</keyword>
<accession>A0A8H7T5Z6</accession>
<sequence>MSTSSVPSKEKANLARIRDNQRRSRARRKEYLQELESRLRQCELQGVEASSEIQSAARRVAEENKKLRALLAQHGVRDESIEVYLQTSSTADAVMGGQYGSHSEAVQVLEQLLSTRKACCTDGNEPPVGGQSCDRESSGSVTTTQSTWDPSQNANPRRHSGIQQAGRSASIQYIPSSGSTTSSATLGHSSSHPIPQHQRLVPAQMGRNLSPASNASSQNHQMYDYDQQFSMSNQSYSSIQNNTPKHQYQNMQQSSSVYVPTTSSPNVNNCNYAAEMITTMAGVSDSSAVRADLGCAPGMDCEVDNHLVFNVMDRYSGVGL</sequence>
<name>A0A8H7T5Z6_9HELO</name>
<dbReference type="PANTHER" id="PTHR42070:SF1">
    <property type="entry name" value="FILAMENT ASSOCIATED PROTEIN, PUTATIVE (AFU_ORTHOLOGUE AFUA_8G06630)-RELATED"/>
    <property type="match status" value="1"/>
</dbReference>
<evidence type="ECO:0000313" key="3">
    <source>
        <dbReference type="EMBL" id="KAG4413596.1"/>
    </source>
</evidence>
<reference evidence="3" key="1">
    <citation type="submission" date="2021-02" db="EMBL/GenBank/DDBJ databases">
        <title>Genome sequence Cadophora malorum strain M34.</title>
        <authorList>
            <person name="Stefanovic E."/>
            <person name="Vu D."/>
            <person name="Scully C."/>
            <person name="Dijksterhuis J."/>
            <person name="Roader J."/>
            <person name="Houbraken J."/>
        </authorList>
    </citation>
    <scope>NUCLEOTIDE SEQUENCE</scope>
    <source>
        <strain evidence="3">M34</strain>
    </source>
</reference>